<keyword evidence="9" id="KW-0732">Signal</keyword>
<protein>
    <recommendedName>
        <fullName evidence="10">DDE Tnp4 domain-containing protein</fullName>
    </recommendedName>
</protein>
<feature type="chain" id="PRO_5041928491" description="DDE Tnp4 domain-containing protein" evidence="9">
    <location>
        <begin position="24"/>
        <end position="659"/>
    </location>
</feature>
<name>A0AAD8VE33_LOLMU</name>
<dbReference type="PANTHER" id="PTHR22930:SF192">
    <property type="entry name" value="DDE TNP4 DOMAIN-CONTAINING PROTEIN"/>
    <property type="match status" value="1"/>
</dbReference>
<comment type="caution">
    <text evidence="11">The sequence shown here is derived from an EMBL/GenBank/DDBJ whole genome shotgun (WGS) entry which is preliminary data.</text>
</comment>
<evidence type="ECO:0000256" key="2">
    <source>
        <dbReference type="ARBA" id="ARBA00004123"/>
    </source>
</evidence>
<evidence type="ECO:0000256" key="8">
    <source>
        <dbReference type="SAM" id="MobiDB-lite"/>
    </source>
</evidence>
<dbReference type="Proteomes" id="UP001231189">
    <property type="component" value="Unassembled WGS sequence"/>
</dbReference>
<comment type="similarity">
    <text evidence="3">Belongs to the HARBI1 family.</text>
</comment>
<feature type="domain" description="DDE Tnp4" evidence="10">
    <location>
        <begin position="423"/>
        <end position="563"/>
    </location>
</feature>
<evidence type="ECO:0000256" key="5">
    <source>
        <dbReference type="ARBA" id="ARBA00022723"/>
    </source>
</evidence>
<evidence type="ECO:0000313" key="11">
    <source>
        <dbReference type="EMBL" id="KAK1601265.1"/>
    </source>
</evidence>
<accession>A0AAD8VE33</accession>
<evidence type="ECO:0000256" key="7">
    <source>
        <dbReference type="ARBA" id="ARBA00023242"/>
    </source>
</evidence>
<evidence type="ECO:0000256" key="3">
    <source>
        <dbReference type="ARBA" id="ARBA00006958"/>
    </source>
</evidence>
<keyword evidence="5" id="KW-0479">Metal-binding</keyword>
<dbReference type="AlphaFoldDB" id="A0AAD8VE33"/>
<evidence type="ECO:0000256" key="1">
    <source>
        <dbReference type="ARBA" id="ARBA00001968"/>
    </source>
</evidence>
<gene>
    <name evidence="11" type="ORF">QYE76_026982</name>
</gene>
<dbReference type="InterPro" id="IPR032675">
    <property type="entry name" value="LRR_dom_sf"/>
</dbReference>
<dbReference type="GO" id="GO:0046872">
    <property type="term" value="F:metal ion binding"/>
    <property type="evidence" value="ECO:0007669"/>
    <property type="project" value="UniProtKB-KW"/>
</dbReference>
<feature type="region of interest" description="Disordered" evidence="8">
    <location>
        <begin position="613"/>
        <end position="654"/>
    </location>
</feature>
<keyword evidence="6" id="KW-0378">Hydrolase</keyword>
<dbReference type="SUPFAM" id="SSF52058">
    <property type="entry name" value="L domain-like"/>
    <property type="match status" value="1"/>
</dbReference>
<sequence length="659" mass="74160">MMSSSVVPLKILRILMIEDLACCTLLPDGLCQLPYLEFIQIHRAPSIKRVGPEFLQSNHHQSLPPSHVVVAFPKVHQMYLMWMVEWDEWEWVEAVQAFPVLRELAIVHCKLASLPAGLSSQARALNKLQIHYVQGLTYVASFASLVRLEVGALPDLERITNLARLQILIIADCPKLKVLEGVPALQTLSLDNEDMETLPEFMGGINPRCLDLYCSLALLYSIAAGQSGPEWDKFGHVERVKAYAREGDIVKKWYVLYTANPYNLETNISRSFMSAGTLSSFEDAQRFEYVFKMTRKTFDYICSLVLGPSMEDMDSYTFIDGRVLCLEDRVAVALIRLYSSGPSDSLGSSVGVSKSTVLLVAEKFADAVHERACHHVRWPDSSEMDHIKSTFGKIHNLHNCCGVIRTTHIPFGPNSNHGENGRILMQAVIDPKMRIMNLWLHSTDRNTQLSSLQESPLFKECGKGSCLNGSKMKVASDGSEVGEYLIGDAGYPLLPWLLTPYQEENLSDPKVEFNRRHFAATTCARKALAMLQEKWKCLREDVWWPENLQTRYKMITACCRLHNIVIDMEDDAGMPSAKAKDWNYHQQVRQVANEDAVRARDMLSEYFFTSRSSESEVSPVDADEDHEVAASGAGDEDREQEAQTGTADEVANDIQEIIV</sequence>
<reference evidence="11" key="1">
    <citation type="submission" date="2023-07" db="EMBL/GenBank/DDBJ databases">
        <title>A chromosome-level genome assembly of Lolium multiflorum.</title>
        <authorList>
            <person name="Chen Y."/>
            <person name="Copetti D."/>
            <person name="Kolliker R."/>
            <person name="Studer B."/>
        </authorList>
    </citation>
    <scope>NUCLEOTIDE SEQUENCE</scope>
    <source>
        <strain evidence="11">02402/16</strain>
        <tissue evidence="11">Leaf</tissue>
    </source>
</reference>
<dbReference type="GO" id="GO:0005634">
    <property type="term" value="C:nucleus"/>
    <property type="evidence" value="ECO:0007669"/>
    <property type="project" value="UniProtKB-SubCell"/>
</dbReference>
<keyword evidence="7" id="KW-0539">Nucleus</keyword>
<organism evidence="11 12">
    <name type="scientific">Lolium multiflorum</name>
    <name type="common">Italian ryegrass</name>
    <name type="synonym">Lolium perenne subsp. multiflorum</name>
    <dbReference type="NCBI Taxonomy" id="4521"/>
    <lineage>
        <taxon>Eukaryota</taxon>
        <taxon>Viridiplantae</taxon>
        <taxon>Streptophyta</taxon>
        <taxon>Embryophyta</taxon>
        <taxon>Tracheophyta</taxon>
        <taxon>Spermatophyta</taxon>
        <taxon>Magnoliopsida</taxon>
        <taxon>Liliopsida</taxon>
        <taxon>Poales</taxon>
        <taxon>Poaceae</taxon>
        <taxon>BOP clade</taxon>
        <taxon>Pooideae</taxon>
        <taxon>Poodae</taxon>
        <taxon>Poeae</taxon>
        <taxon>Poeae Chloroplast Group 2 (Poeae type)</taxon>
        <taxon>Loliodinae</taxon>
        <taxon>Loliinae</taxon>
        <taxon>Lolium</taxon>
    </lineage>
</organism>
<evidence type="ECO:0000256" key="9">
    <source>
        <dbReference type="SAM" id="SignalP"/>
    </source>
</evidence>
<evidence type="ECO:0000256" key="4">
    <source>
        <dbReference type="ARBA" id="ARBA00022722"/>
    </source>
</evidence>
<dbReference type="Pfam" id="PF13359">
    <property type="entry name" value="DDE_Tnp_4"/>
    <property type="match status" value="1"/>
</dbReference>
<dbReference type="InterPro" id="IPR027806">
    <property type="entry name" value="HARBI1_dom"/>
</dbReference>
<evidence type="ECO:0000313" key="12">
    <source>
        <dbReference type="Proteomes" id="UP001231189"/>
    </source>
</evidence>
<comment type="cofactor">
    <cofactor evidence="1">
        <name>a divalent metal cation</name>
        <dbReference type="ChEBI" id="CHEBI:60240"/>
    </cofactor>
</comment>
<dbReference type="EMBL" id="JAUUTY010000475">
    <property type="protein sequence ID" value="KAK1601265.1"/>
    <property type="molecule type" value="Genomic_DNA"/>
</dbReference>
<evidence type="ECO:0000256" key="6">
    <source>
        <dbReference type="ARBA" id="ARBA00022801"/>
    </source>
</evidence>
<proteinExistence type="inferred from homology"/>
<keyword evidence="12" id="KW-1185">Reference proteome</keyword>
<feature type="signal peptide" evidence="9">
    <location>
        <begin position="1"/>
        <end position="23"/>
    </location>
</feature>
<comment type="subcellular location">
    <subcellularLocation>
        <location evidence="2">Nucleus</location>
    </subcellularLocation>
</comment>
<dbReference type="InterPro" id="IPR045249">
    <property type="entry name" value="HARBI1-like"/>
</dbReference>
<evidence type="ECO:0000259" key="10">
    <source>
        <dbReference type="Pfam" id="PF13359"/>
    </source>
</evidence>
<dbReference type="PANTHER" id="PTHR22930">
    <property type="match status" value="1"/>
</dbReference>
<dbReference type="GO" id="GO:0016787">
    <property type="term" value="F:hydrolase activity"/>
    <property type="evidence" value="ECO:0007669"/>
    <property type="project" value="UniProtKB-KW"/>
</dbReference>
<dbReference type="GO" id="GO:0004518">
    <property type="term" value="F:nuclease activity"/>
    <property type="evidence" value="ECO:0007669"/>
    <property type="project" value="UniProtKB-KW"/>
</dbReference>
<dbReference type="Gene3D" id="3.80.10.10">
    <property type="entry name" value="Ribonuclease Inhibitor"/>
    <property type="match status" value="1"/>
</dbReference>
<keyword evidence="4" id="KW-0540">Nuclease</keyword>